<dbReference type="Pfam" id="PF21274">
    <property type="entry name" value="Rng_hyd_C"/>
    <property type="match status" value="1"/>
</dbReference>
<keyword evidence="2" id="KW-0285">Flavoprotein</keyword>
<reference evidence="5 6" key="1">
    <citation type="submission" date="2020-08" db="EMBL/GenBank/DDBJ databases">
        <title>Whole-Genome Sequence of French Clinical Streptomyces mexicanus Strain Q0842.</title>
        <authorList>
            <person name="Boxberger M."/>
            <person name="La Scola B."/>
        </authorList>
    </citation>
    <scope>NUCLEOTIDE SEQUENCE [LARGE SCALE GENOMIC DNA]</scope>
    <source>
        <strain evidence="5 6">Marseille-Q0842</strain>
    </source>
</reference>
<evidence type="ECO:0000256" key="3">
    <source>
        <dbReference type="ARBA" id="ARBA00022827"/>
    </source>
</evidence>
<dbReference type="PRINTS" id="PR00420">
    <property type="entry name" value="RNGMNOXGNASE"/>
</dbReference>
<dbReference type="GO" id="GO:0016709">
    <property type="term" value="F:oxidoreductase activity, acting on paired donors, with incorporation or reduction of molecular oxygen, NAD(P)H as one donor, and incorporation of one atom of oxygen"/>
    <property type="evidence" value="ECO:0007669"/>
    <property type="project" value="UniProtKB-ARBA"/>
</dbReference>
<dbReference type="Gene3D" id="3.50.50.60">
    <property type="entry name" value="FAD/NAD(P)-binding domain"/>
    <property type="match status" value="1"/>
</dbReference>
<dbReference type="PANTHER" id="PTHR43004:SF19">
    <property type="entry name" value="BINDING MONOOXYGENASE, PUTATIVE (JCVI)-RELATED"/>
    <property type="match status" value="1"/>
</dbReference>
<dbReference type="SUPFAM" id="SSF51905">
    <property type="entry name" value="FAD/NAD(P)-binding domain"/>
    <property type="match status" value="1"/>
</dbReference>
<accession>A0A7X1I6U3</accession>
<keyword evidence="5" id="KW-0560">Oxidoreductase</keyword>
<comment type="caution">
    <text evidence="5">The sequence shown here is derived from an EMBL/GenBank/DDBJ whole genome shotgun (WGS) entry which is preliminary data.</text>
</comment>
<keyword evidence="5" id="KW-0503">Monooxygenase</keyword>
<dbReference type="OrthoDB" id="8670884at2"/>
<dbReference type="Gene3D" id="3.30.70.2450">
    <property type="match status" value="1"/>
</dbReference>
<dbReference type="EMBL" id="JACMHY010000018">
    <property type="protein sequence ID" value="MBC2869345.1"/>
    <property type="molecule type" value="Genomic_DNA"/>
</dbReference>
<dbReference type="AlphaFoldDB" id="A0A7X1I6U3"/>
<organism evidence="5 6">
    <name type="scientific">Streptomyces mexicanus</name>
    <dbReference type="NCBI Taxonomy" id="178566"/>
    <lineage>
        <taxon>Bacteria</taxon>
        <taxon>Bacillati</taxon>
        <taxon>Actinomycetota</taxon>
        <taxon>Actinomycetes</taxon>
        <taxon>Kitasatosporales</taxon>
        <taxon>Streptomycetaceae</taxon>
        <taxon>Streptomyces</taxon>
    </lineage>
</organism>
<feature type="domain" description="FAD-binding" evidence="4">
    <location>
        <begin position="7"/>
        <end position="344"/>
    </location>
</feature>
<evidence type="ECO:0000313" key="5">
    <source>
        <dbReference type="EMBL" id="MBC2869345.1"/>
    </source>
</evidence>
<evidence type="ECO:0000259" key="4">
    <source>
        <dbReference type="Pfam" id="PF01494"/>
    </source>
</evidence>
<dbReference type="RefSeq" id="WP_159675281.1">
    <property type="nucleotide sequence ID" value="NZ_JACMHY010000018.1"/>
</dbReference>
<sequence length="513" mass="54821">MNSRLRAQVVIVGGGPVGMLLAAELGDYGVSTVLLEARASVSERPKASVVHARALQGLVRRGYFGEMVPRGAAAGVVEAPFRFAGIPGLSICAPASEPGPVLRRPQADLERLFERRARAAGVRVLRGHRVSEVAQDREGVRVAAVGPLGRVECTARYVVGADGGRSTVRDLAGIPARAYGATASGLAGVVTLEDPEDLPSGWHSTPRGWTVVRHMPGAGTHVKTLDCSGAHPDRRLEPTAAELRAELARITGKEIAFREPRWLSRFSDFAQLACSYRFGKVFLAGDAAHMHFPVGAQGLSTGLQDALNLGWKLAYVVRRLAPEGLLDTYDAERRPVAGRVIDNTRAQLALMRRGPDTEALQALFAGVVAADRVSRHLSDLISGQDVVLPRRTRQSSPWEGRFLQNVSLRTAGGRRDVIALLRAGRPLLLVFGEADGSHLAQARHWSQVVSTVRAEPTPRIPCEALLVRPDGYVAWACAPGGDRLQDVLELYFGACPGRPVQQPAVAAGAGALS</sequence>
<evidence type="ECO:0000256" key="2">
    <source>
        <dbReference type="ARBA" id="ARBA00022630"/>
    </source>
</evidence>
<dbReference type="InterPro" id="IPR050641">
    <property type="entry name" value="RIFMO-like"/>
</dbReference>
<evidence type="ECO:0000256" key="1">
    <source>
        <dbReference type="ARBA" id="ARBA00001974"/>
    </source>
</evidence>
<evidence type="ECO:0000313" key="6">
    <source>
        <dbReference type="Proteomes" id="UP000517694"/>
    </source>
</evidence>
<keyword evidence="6" id="KW-1185">Reference proteome</keyword>
<protein>
    <submittedName>
        <fullName evidence="5">FAD-dependent monooxygenase</fullName>
    </submittedName>
</protein>
<dbReference type="InterPro" id="IPR036188">
    <property type="entry name" value="FAD/NAD-bd_sf"/>
</dbReference>
<proteinExistence type="predicted"/>
<dbReference type="PANTHER" id="PTHR43004">
    <property type="entry name" value="TRK SYSTEM POTASSIUM UPTAKE PROTEIN"/>
    <property type="match status" value="1"/>
</dbReference>
<comment type="cofactor">
    <cofactor evidence="1">
        <name>FAD</name>
        <dbReference type="ChEBI" id="CHEBI:57692"/>
    </cofactor>
</comment>
<name>A0A7X1I6U3_9ACTN</name>
<dbReference type="Gene3D" id="3.40.30.120">
    <property type="match status" value="1"/>
</dbReference>
<keyword evidence="3" id="KW-0274">FAD</keyword>
<dbReference type="InterPro" id="IPR002938">
    <property type="entry name" value="FAD-bd"/>
</dbReference>
<dbReference type="Proteomes" id="UP000517694">
    <property type="component" value="Unassembled WGS sequence"/>
</dbReference>
<dbReference type="Pfam" id="PF01494">
    <property type="entry name" value="FAD_binding_3"/>
    <property type="match status" value="1"/>
</dbReference>
<gene>
    <name evidence="5" type="ORF">H1R13_31605</name>
</gene>
<dbReference type="GO" id="GO:0071949">
    <property type="term" value="F:FAD binding"/>
    <property type="evidence" value="ECO:0007669"/>
    <property type="project" value="InterPro"/>
</dbReference>